<organism evidence="1 2">
    <name type="scientific">Ricinus communis</name>
    <name type="common">Castor bean</name>
    <dbReference type="NCBI Taxonomy" id="3988"/>
    <lineage>
        <taxon>Eukaryota</taxon>
        <taxon>Viridiplantae</taxon>
        <taxon>Streptophyta</taxon>
        <taxon>Embryophyta</taxon>
        <taxon>Tracheophyta</taxon>
        <taxon>Spermatophyta</taxon>
        <taxon>Magnoliopsida</taxon>
        <taxon>eudicotyledons</taxon>
        <taxon>Gunneridae</taxon>
        <taxon>Pentapetalae</taxon>
        <taxon>rosids</taxon>
        <taxon>fabids</taxon>
        <taxon>Malpighiales</taxon>
        <taxon>Euphorbiaceae</taxon>
        <taxon>Acalyphoideae</taxon>
        <taxon>Acalypheae</taxon>
        <taxon>Ricinus</taxon>
    </lineage>
</organism>
<keyword evidence="2" id="KW-1185">Reference proteome</keyword>
<feature type="non-terminal residue" evidence="1">
    <location>
        <position position="217"/>
    </location>
</feature>
<proteinExistence type="predicted"/>
<protein>
    <submittedName>
        <fullName evidence="1">Uncharacterized protein</fullName>
    </submittedName>
</protein>
<dbReference type="AlphaFoldDB" id="B9TM01"/>
<dbReference type="Proteomes" id="UP000008311">
    <property type="component" value="Unassembled WGS sequence"/>
</dbReference>
<gene>
    <name evidence="1" type="ORF">RCOM_2070170</name>
</gene>
<reference evidence="2" key="1">
    <citation type="journal article" date="2010" name="Nat. Biotechnol.">
        <title>Draft genome sequence of the oilseed species Ricinus communis.</title>
        <authorList>
            <person name="Chan A.P."/>
            <person name="Crabtree J."/>
            <person name="Zhao Q."/>
            <person name="Lorenzi H."/>
            <person name="Orvis J."/>
            <person name="Puiu D."/>
            <person name="Melake-Berhan A."/>
            <person name="Jones K.M."/>
            <person name="Redman J."/>
            <person name="Chen G."/>
            <person name="Cahoon E.B."/>
            <person name="Gedil M."/>
            <person name="Stanke M."/>
            <person name="Haas B.J."/>
            <person name="Wortman J.R."/>
            <person name="Fraser-Liggett C.M."/>
            <person name="Ravel J."/>
            <person name="Rabinowicz P.D."/>
        </authorList>
    </citation>
    <scope>NUCLEOTIDE SEQUENCE [LARGE SCALE GENOMIC DNA]</scope>
    <source>
        <strain evidence="2">cv. Hale</strain>
    </source>
</reference>
<dbReference type="InParanoid" id="B9TM01"/>
<accession>B9TM01</accession>
<evidence type="ECO:0000313" key="1">
    <source>
        <dbReference type="EMBL" id="EEF23113.1"/>
    </source>
</evidence>
<sequence length="217" mass="24688">MATQERQIPERLMADSSLPSAEPARAGFYWATLEDGTEVIAEYRAIASRKNEKAWFRYESADPTVDKVPRALDVVVTAYRKASREAVDEALRRELTVSEQCDAAYAQWRDSCRNWDGYRQVELPERRRLKVGEKVKVGSLSDCVVVAVYEDGQAVAVQSTLVRSETSVRKVDVWHWTQVERLEPPRPSSFSSPRIRHALSFSPADVDSVLSRVVKWN</sequence>
<name>B9TM01_RICCO</name>
<evidence type="ECO:0000313" key="2">
    <source>
        <dbReference type="Proteomes" id="UP000008311"/>
    </source>
</evidence>
<dbReference type="EMBL" id="EQ987782">
    <property type="protein sequence ID" value="EEF23113.1"/>
    <property type="molecule type" value="Genomic_DNA"/>
</dbReference>